<sequence>MICNDCNGKGAVNAFVNTGLDSSQHYYGQTHCYRCNGTGSVPEEMTQWIEDGKRLRQERVQRGETLLMAANRQGLSIAQLSAIETGHRPQTTTQQRG</sequence>
<dbReference type="AlphaFoldDB" id="A0A7T8EB19"/>
<proteinExistence type="predicted"/>
<organism evidence="1">
    <name type="scientific">Shewanella algae</name>
    <dbReference type="NCBI Taxonomy" id="38313"/>
    <lineage>
        <taxon>Bacteria</taxon>
        <taxon>Pseudomonadati</taxon>
        <taxon>Pseudomonadota</taxon>
        <taxon>Gammaproteobacteria</taxon>
        <taxon>Alteromonadales</taxon>
        <taxon>Shewanellaceae</taxon>
        <taxon>Shewanella</taxon>
    </lineage>
</organism>
<reference evidence="1" key="1">
    <citation type="submission" date="2018-09" db="EMBL/GenBank/DDBJ databases">
        <title>Genome sequencing and analysis.</title>
        <authorList>
            <person name="Huang Y.-T."/>
        </authorList>
    </citation>
    <scope>NUCLEOTIDE SEQUENCE</scope>
    <source>
        <strain evidence="1">HIDE</strain>
    </source>
</reference>
<dbReference type="GO" id="GO:0003677">
    <property type="term" value="F:DNA binding"/>
    <property type="evidence" value="ECO:0007669"/>
    <property type="project" value="InterPro"/>
</dbReference>
<protein>
    <submittedName>
        <fullName evidence="1">Uncharacterized protein</fullName>
    </submittedName>
</protein>
<dbReference type="Gene3D" id="6.20.20.10">
    <property type="match status" value="1"/>
</dbReference>
<dbReference type="SUPFAM" id="SSF47413">
    <property type="entry name" value="lambda repressor-like DNA-binding domains"/>
    <property type="match status" value="1"/>
</dbReference>
<dbReference type="InterPro" id="IPR036410">
    <property type="entry name" value="HSP_DnaJ_Cys-rich_dom_sf"/>
</dbReference>
<dbReference type="CDD" id="cd00093">
    <property type="entry name" value="HTH_XRE"/>
    <property type="match status" value="1"/>
</dbReference>
<dbReference type="InterPro" id="IPR010982">
    <property type="entry name" value="Lambda_DNA-bd_dom_sf"/>
</dbReference>
<dbReference type="Gene3D" id="1.10.260.40">
    <property type="entry name" value="lambda repressor-like DNA-binding domains"/>
    <property type="match status" value="1"/>
</dbReference>
<evidence type="ECO:0000313" key="1">
    <source>
        <dbReference type="EMBL" id="QQO83118.1"/>
    </source>
</evidence>
<gene>
    <name evidence="1" type="ORF">D7032_07515</name>
</gene>
<name>A0A7T8EB19_9GAMM</name>
<dbReference type="InterPro" id="IPR001387">
    <property type="entry name" value="Cro/C1-type_HTH"/>
</dbReference>
<dbReference type="SUPFAM" id="SSF57938">
    <property type="entry name" value="DnaJ/Hsp40 cysteine-rich domain"/>
    <property type="match status" value="1"/>
</dbReference>
<dbReference type="EMBL" id="CP032664">
    <property type="protein sequence ID" value="QQO83118.1"/>
    <property type="molecule type" value="Genomic_DNA"/>
</dbReference>
<accession>A0A7T8EB19</accession>
<dbReference type="RefSeq" id="WP_208170906.1">
    <property type="nucleotide sequence ID" value="NZ_CP032664.1"/>
</dbReference>